<dbReference type="CDD" id="cd12245">
    <property type="entry name" value="RRM_scw1_like"/>
    <property type="match status" value="1"/>
</dbReference>
<dbReference type="OrthoDB" id="431169at2759"/>
<feature type="compositionally biased region" description="Basic and acidic residues" evidence="3">
    <location>
        <begin position="447"/>
        <end position="466"/>
    </location>
</feature>
<sequence>MTSEPTAVVSFPSTTCDMRMRPLAPSPASCLFQPTAASCTLPTQSTHNLIPPSDDVTTIFVVGFPEDMSEREFQNMFIFSGGFEAASLKWHCKEQEDDTTTMNTNNGKKQMIGFARFRTRLEALEAVDVLNGKRIDQERGILLKAEMAKKNLHIKRGSTATNDTITPLSSAAVPPLSILSKKMQQGGNNGTCYDSFSPLPSDLLSPGDYYKTDPFMNKDPYCASTPTTPVFTDSLFGFRGNSTDLSGFMSSPPHAFGLIPPPRMTNAINAQSGISSMATNTTTTSNGQHDGVEDPFSYLSKSSPVPNDRAVSPPPDVTRRLGSFSLHSTPPPPAPSTSTIELRSNSFSALNRSINPADQNPPCNTLYVGNLPSNTSEDELRQLFIQCLAFKRMSFRNKAQGPMCFVEFEDVVYATQAMNELQGYCLSNSVKGGIRLSFSKNPLFTKPNKDQQQKKDTVEEQQQHAN</sequence>
<dbReference type="Pfam" id="PF00076">
    <property type="entry name" value="RRM_1"/>
    <property type="match status" value="1"/>
</dbReference>
<proteinExistence type="predicted"/>
<evidence type="ECO:0000256" key="3">
    <source>
        <dbReference type="SAM" id="MobiDB-lite"/>
    </source>
</evidence>
<dbReference type="PROSITE" id="PS50102">
    <property type="entry name" value="RRM"/>
    <property type="match status" value="2"/>
</dbReference>
<organism evidence="5">
    <name type="scientific">Lichtheimia ramosa</name>
    <dbReference type="NCBI Taxonomy" id="688394"/>
    <lineage>
        <taxon>Eukaryota</taxon>
        <taxon>Fungi</taxon>
        <taxon>Fungi incertae sedis</taxon>
        <taxon>Mucoromycota</taxon>
        <taxon>Mucoromycotina</taxon>
        <taxon>Mucoromycetes</taxon>
        <taxon>Mucorales</taxon>
        <taxon>Lichtheimiaceae</taxon>
        <taxon>Lichtheimia</taxon>
    </lineage>
</organism>
<feature type="domain" description="RRM" evidence="4">
    <location>
        <begin position="364"/>
        <end position="441"/>
    </location>
</feature>
<feature type="region of interest" description="Disordered" evidence="3">
    <location>
        <begin position="277"/>
        <end position="340"/>
    </location>
</feature>
<dbReference type="GO" id="GO:0003723">
    <property type="term" value="F:RNA binding"/>
    <property type="evidence" value="ECO:0007669"/>
    <property type="project" value="UniProtKB-UniRule"/>
</dbReference>
<dbReference type="InterPro" id="IPR035979">
    <property type="entry name" value="RBD_domain_sf"/>
</dbReference>
<dbReference type="InterPro" id="IPR000504">
    <property type="entry name" value="RRM_dom"/>
</dbReference>
<dbReference type="EMBL" id="LK023314">
    <property type="protein sequence ID" value="CDS03833.1"/>
    <property type="molecule type" value="Genomic_DNA"/>
</dbReference>
<dbReference type="InterPro" id="IPR012677">
    <property type="entry name" value="Nucleotide-bd_a/b_plait_sf"/>
</dbReference>
<dbReference type="SUPFAM" id="SSF54928">
    <property type="entry name" value="RNA-binding domain, RBD"/>
    <property type="match status" value="2"/>
</dbReference>
<dbReference type="PANTHER" id="PTHR10501">
    <property type="entry name" value="U1 SMALL NUCLEAR RIBONUCLEOPROTEIN A/U2 SMALL NUCLEAR RIBONUCLEOPROTEIN B"/>
    <property type="match status" value="1"/>
</dbReference>
<evidence type="ECO:0000256" key="1">
    <source>
        <dbReference type="ARBA" id="ARBA00022884"/>
    </source>
</evidence>
<dbReference type="SMART" id="SM00360">
    <property type="entry name" value="RRM"/>
    <property type="match status" value="2"/>
</dbReference>
<evidence type="ECO:0000256" key="2">
    <source>
        <dbReference type="PROSITE-ProRule" id="PRU00176"/>
    </source>
</evidence>
<feature type="domain" description="RRM" evidence="4">
    <location>
        <begin position="57"/>
        <end position="150"/>
    </location>
</feature>
<protein>
    <recommendedName>
        <fullName evidence="4">RRM domain-containing protein</fullName>
    </recommendedName>
</protein>
<feature type="region of interest" description="Disordered" evidence="3">
    <location>
        <begin position="441"/>
        <end position="466"/>
    </location>
</feature>
<gene>
    <name evidence="5" type="ORF">LRAMOSA06788</name>
</gene>
<evidence type="ECO:0000259" key="4">
    <source>
        <dbReference type="PROSITE" id="PS50102"/>
    </source>
</evidence>
<keyword evidence="1 2" id="KW-0694">RNA-binding</keyword>
<evidence type="ECO:0000313" key="5">
    <source>
        <dbReference type="EMBL" id="CDS03833.1"/>
    </source>
</evidence>
<reference evidence="5" key="1">
    <citation type="journal article" date="2014" name="Genome Announc.">
        <title>De novo whole-genome sequence and genome annotation of Lichtheimia ramosa.</title>
        <authorList>
            <person name="Linde J."/>
            <person name="Schwartze V."/>
            <person name="Binder U."/>
            <person name="Lass-Florl C."/>
            <person name="Voigt K."/>
            <person name="Horn F."/>
        </authorList>
    </citation>
    <scope>NUCLEOTIDE SEQUENCE</scope>
    <source>
        <strain evidence="5">JMRC FSU:6197</strain>
    </source>
</reference>
<name>A0A077WCB1_9FUNG</name>
<dbReference type="AlphaFoldDB" id="A0A077WCB1"/>
<accession>A0A077WCB1</accession>
<dbReference type="Gene3D" id="3.30.70.330">
    <property type="match status" value="2"/>
</dbReference>